<name>A0A3N1P043_9GAMM</name>
<comment type="caution">
    <text evidence="3">The sequence shown here is derived from an EMBL/GenBank/DDBJ whole genome shotgun (WGS) entry which is preliminary data.</text>
</comment>
<dbReference type="AlphaFoldDB" id="A0A3N1P043"/>
<keyword evidence="4" id="KW-1185">Reference proteome</keyword>
<organism evidence="3 4">
    <name type="scientific">Marinimicrobium koreense</name>
    <dbReference type="NCBI Taxonomy" id="306545"/>
    <lineage>
        <taxon>Bacteria</taxon>
        <taxon>Pseudomonadati</taxon>
        <taxon>Pseudomonadota</taxon>
        <taxon>Gammaproteobacteria</taxon>
        <taxon>Cellvibrionales</taxon>
        <taxon>Cellvibrionaceae</taxon>
        <taxon>Marinimicrobium</taxon>
    </lineage>
</organism>
<keyword evidence="1" id="KW-1133">Transmembrane helix</keyword>
<dbReference type="InterPro" id="IPR009936">
    <property type="entry name" value="DUF1468"/>
</dbReference>
<evidence type="ECO:0000256" key="1">
    <source>
        <dbReference type="SAM" id="Phobius"/>
    </source>
</evidence>
<reference evidence="3 4" key="1">
    <citation type="submission" date="2018-11" db="EMBL/GenBank/DDBJ databases">
        <title>Genomic Encyclopedia of Type Strains, Phase IV (KMG-IV): sequencing the most valuable type-strain genomes for metagenomic binning, comparative biology and taxonomic classification.</title>
        <authorList>
            <person name="Goeker M."/>
        </authorList>
    </citation>
    <scope>NUCLEOTIDE SEQUENCE [LARGE SCALE GENOMIC DNA]</scope>
    <source>
        <strain evidence="3 4">DSM 16974</strain>
    </source>
</reference>
<feature type="transmembrane region" description="Helical" evidence="1">
    <location>
        <begin position="17"/>
        <end position="34"/>
    </location>
</feature>
<evidence type="ECO:0000313" key="3">
    <source>
        <dbReference type="EMBL" id="ROQ20968.1"/>
    </source>
</evidence>
<feature type="transmembrane region" description="Helical" evidence="1">
    <location>
        <begin position="49"/>
        <end position="67"/>
    </location>
</feature>
<feature type="transmembrane region" description="Helical" evidence="1">
    <location>
        <begin position="109"/>
        <end position="129"/>
    </location>
</feature>
<evidence type="ECO:0000259" key="2">
    <source>
        <dbReference type="Pfam" id="PF07331"/>
    </source>
</evidence>
<sequence>MSRSFTERLNTVPTDRWFGLATIGCSGLLYSIFWQDTLKPTLGDPGPTLLPGLIAVLLTLMGLILLIRPPTDREPAEETDNAGTFRPWRGAFSIVAVLAYAWVLPNLGYAVSTAVFFALSTWLLGRLSLRAGVQCCLIAILVAVATHYLLASVLNVSLPEGEWLYALKGVLYD</sequence>
<dbReference type="RefSeq" id="WP_123638032.1">
    <property type="nucleotide sequence ID" value="NZ_RJUK01000001.1"/>
</dbReference>
<accession>A0A3N1P043</accession>
<proteinExistence type="predicted"/>
<protein>
    <submittedName>
        <fullName evidence="3">Putative tricarboxylic transport membrane protein</fullName>
    </submittedName>
</protein>
<feature type="transmembrane region" description="Helical" evidence="1">
    <location>
        <begin position="87"/>
        <end position="103"/>
    </location>
</feature>
<gene>
    <name evidence="3" type="ORF">EDC38_1589</name>
</gene>
<feature type="domain" description="DUF1468" evidence="2">
    <location>
        <begin position="17"/>
        <end position="159"/>
    </location>
</feature>
<feature type="transmembrane region" description="Helical" evidence="1">
    <location>
        <begin position="136"/>
        <end position="158"/>
    </location>
</feature>
<dbReference type="Proteomes" id="UP000273643">
    <property type="component" value="Unassembled WGS sequence"/>
</dbReference>
<evidence type="ECO:0000313" key="4">
    <source>
        <dbReference type="Proteomes" id="UP000273643"/>
    </source>
</evidence>
<dbReference type="EMBL" id="RJUK01000001">
    <property type="protein sequence ID" value="ROQ20968.1"/>
    <property type="molecule type" value="Genomic_DNA"/>
</dbReference>
<dbReference type="Pfam" id="PF07331">
    <property type="entry name" value="TctB"/>
    <property type="match status" value="1"/>
</dbReference>
<keyword evidence="1" id="KW-0812">Transmembrane</keyword>
<keyword evidence="1" id="KW-0472">Membrane</keyword>